<dbReference type="Proteomes" id="UP000054558">
    <property type="component" value="Unassembled WGS sequence"/>
</dbReference>
<evidence type="ECO:0000256" key="4">
    <source>
        <dbReference type="ARBA" id="ARBA00022679"/>
    </source>
</evidence>
<name>A0A1Y1HK19_KLENI</name>
<reference evidence="12 13" key="1">
    <citation type="journal article" date="2014" name="Nat. Commun.">
        <title>Klebsormidium flaccidum genome reveals primary factors for plant terrestrial adaptation.</title>
        <authorList>
            <person name="Hori K."/>
            <person name="Maruyama F."/>
            <person name="Fujisawa T."/>
            <person name="Togashi T."/>
            <person name="Yamamoto N."/>
            <person name="Seo M."/>
            <person name="Sato S."/>
            <person name="Yamada T."/>
            <person name="Mori H."/>
            <person name="Tajima N."/>
            <person name="Moriyama T."/>
            <person name="Ikeuchi M."/>
            <person name="Watanabe M."/>
            <person name="Wada H."/>
            <person name="Kobayashi K."/>
            <person name="Saito M."/>
            <person name="Masuda T."/>
            <person name="Sasaki-Sekimoto Y."/>
            <person name="Mashiguchi K."/>
            <person name="Awai K."/>
            <person name="Shimojima M."/>
            <person name="Masuda S."/>
            <person name="Iwai M."/>
            <person name="Nobusawa T."/>
            <person name="Narise T."/>
            <person name="Kondo S."/>
            <person name="Saito H."/>
            <person name="Sato R."/>
            <person name="Murakawa M."/>
            <person name="Ihara Y."/>
            <person name="Oshima-Yamada Y."/>
            <person name="Ohtaka K."/>
            <person name="Satoh M."/>
            <person name="Sonobe K."/>
            <person name="Ishii M."/>
            <person name="Ohtani R."/>
            <person name="Kanamori-Sato M."/>
            <person name="Honoki R."/>
            <person name="Miyazaki D."/>
            <person name="Mochizuki H."/>
            <person name="Umetsu J."/>
            <person name="Higashi K."/>
            <person name="Shibata D."/>
            <person name="Kamiya Y."/>
            <person name="Sato N."/>
            <person name="Nakamura Y."/>
            <person name="Tabata S."/>
            <person name="Ida S."/>
            <person name="Kurokawa K."/>
            <person name="Ohta H."/>
        </authorList>
    </citation>
    <scope>NUCLEOTIDE SEQUENCE [LARGE SCALE GENOMIC DNA]</scope>
    <source>
        <strain evidence="12 13">NIES-2285</strain>
    </source>
</reference>
<comment type="subcellular location">
    <subcellularLocation>
        <location evidence="1">Golgi apparatus membrane</location>
        <topology evidence="1">Single-pass type II membrane protein</topology>
    </subcellularLocation>
</comment>
<evidence type="ECO:0000256" key="10">
    <source>
        <dbReference type="ARBA" id="ARBA00023180"/>
    </source>
</evidence>
<dbReference type="Gene3D" id="3.90.1480.20">
    <property type="entry name" value="Glycosyl transferase family 29"/>
    <property type="match status" value="1"/>
</dbReference>
<dbReference type="InterPro" id="IPR001675">
    <property type="entry name" value="Glyco_trans_29"/>
</dbReference>
<evidence type="ECO:0000256" key="5">
    <source>
        <dbReference type="ARBA" id="ARBA00022692"/>
    </source>
</evidence>
<keyword evidence="7" id="KW-1133">Transmembrane helix</keyword>
<proteinExistence type="inferred from homology"/>
<evidence type="ECO:0000256" key="3">
    <source>
        <dbReference type="ARBA" id="ARBA00022676"/>
    </source>
</evidence>
<evidence type="ECO:0000256" key="9">
    <source>
        <dbReference type="ARBA" id="ARBA00023136"/>
    </source>
</evidence>
<dbReference type="Pfam" id="PF00777">
    <property type="entry name" value="Glyco_transf_29"/>
    <property type="match status" value="1"/>
</dbReference>
<dbReference type="EMBL" id="DF236969">
    <property type="protein sequence ID" value="GAQ78900.1"/>
    <property type="molecule type" value="Genomic_DNA"/>
</dbReference>
<evidence type="ECO:0000256" key="6">
    <source>
        <dbReference type="ARBA" id="ARBA00022968"/>
    </source>
</evidence>
<evidence type="ECO:0000256" key="11">
    <source>
        <dbReference type="SAM" id="MobiDB-lite"/>
    </source>
</evidence>
<dbReference type="GO" id="GO:0000139">
    <property type="term" value="C:Golgi membrane"/>
    <property type="evidence" value="ECO:0007669"/>
    <property type="project" value="UniProtKB-SubCell"/>
</dbReference>
<keyword evidence="3 12" id="KW-0328">Glycosyltransferase</keyword>
<evidence type="ECO:0000256" key="2">
    <source>
        <dbReference type="ARBA" id="ARBA00006003"/>
    </source>
</evidence>
<dbReference type="PANTHER" id="PTHR11987">
    <property type="entry name" value="ALPHA-2,8-SIALYLTRANSFERASE"/>
    <property type="match status" value="1"/>
</dbReference>
<keyword evidence="9" id="KW-0472">Membrane</keyword>
<feature type="region of interest" description="Disordered" evidence="11">
    <location>
        <begin position="73"/>
        <end position="92"/>
    </location>
</feature>
<sequence>MCLLFSERGISDEHVEGRTDEEKEGSWILRRKLGPEQGDSIEGRVNAGSLELPKITLRALASREEIQKEVKAAEAQLETREQGAGSDPSKNPILRGNFDLKRFPIDHAVLAKKLTLQQNSKVEHIPNEKTEAEPSDIPLRQFKLPSKEQGNLVPYTQGAEPALGTTTSLTTLPEVRPPEKEVSNCKLCPAPVIPQFCSYAPHPLAPLDSLLKLDQGIVSRFSWSSQALAALDPATASQAPFEPPPEEVRSTVSQLLDQWQSPKSSCGIWTRDCVRRHLSGEHLPNVPTGPERCFVDGRFPVGKDTEQVLQLFPDLKEGVFGSCAVVAVSHNLLGKGRGPEIDAHDTVFRFNAPQEGFRKDVGARSTILYWKGRGREHAYGQEGQTAEWFYMFREYPKAKFFKLATAGEQRKLKFRRKQALWTSGLPWEVGHQIYEPLRKLDPLVKMSNGFEIVLGVISSGLCSRVDLYGFSAQGNGKYFVDVESKNLGAQMLFKHVAGLEHWVYREAMARGMLCIYD</sequence>
<dbReference type="AlphaFoldDB" id="A0A1Y1HK19"/>
<keyword evidence="10" id="KW-0325">Glycoprotein</keyword>
<evidence type="ECO:0000256" key="1">
    <source>
        <dbReference type="ARBA" id="ARBA00004323"/>
    </source>
</evidence>
<keyword evidence="6" id="KW-0735">Signal-anchor</keyword>
<dbReference type="STRING" id="105231.A0A1Y1HK19"/>
<keyword evidence="8" id="KW-0333">Golgi apparatus</keyword>
<dbReference type="InterPro" id="IPR050943">
    <property type="entry name" value="Glycosyltr_29_Sialyltrsf"/>
</dbReference>
<keyword evidence="4 12" id="KW-0808">Transferase</keyword>
<accession>A0A1Y1HK19</accession>
<dbReference type="OrthoDB" id="10264956at2759"/>
<organism evidence="12 13">
    <name type="scientific">Klebsormidium nitens</name>
    <name type="common">Green alga</name>
    <name type="synonym">Ulothrix nitens</name>
    <dbReference type="NCBI Taxonomy" id="105231"/>
    <lineage>
        <taxon>Eukaryota</taxon>
        <taxon>Viridiplantae</taxon>
        <taxon>Streptophyta</taxon>
        <taxon>Klebsormidiophyceae</taxon>
        <taxon>Klebsormidiales</taxon>
        <taxon>Klebsormidiaceae</taxon>
        <taxon>Klebsormidium</taxon>
    </lineage>
</organism>
<dbReference type="GO" id="GO:0008373">
    <property type="term" value="F:sialyltransferase activity"/>
    <property type="evidence" value="ECO:0007669"/>
    <property type="project" value="InterPro"/>
</dbReference>
<evidence type="ECO:0000256" key="7">
    <source>
        <dbReference type="ARBA" id="ARBA00022989"/>
    </source>
</evidence>
<dbReference type="PANTHER" id="PTHR11987:SF53">
    <property type="entry name" value="ALPHA-2,8-SIALYLTRANSFERASE 8F-LIKE"/>
    <property type="match status" value="1"/>
</dbReference>
<evidence type="ECO:0000256" key="8">
    <source>
        <dbReference type="ARBA" id="ARBA00023034"/>
    </source>
</evidence>
<keyword evidence="13" id="KW-1185">Reference proteome</keyword>
<evidence type="ECO:0000313" key="12">
    <source>
        <dbReference type="EMBL" id="GAQ78900.1"/>
    </source>
</evidence>
<dbReference type="InterPro" id="IPR038578">
    <property type="entry name" value="GT29-like_sf"/>
</dbReference>
<evidence type="ECO:0000313" key="13">
    <source>
        <dbReference type="Proteomes" id="UP000054558"/>
    </source>
</evidence>
<gene>
    <name evidence="12" type="ORF">KFL_000200520</name>
</gene>
<protein>
    <submittedName>
        <fullName evidence="12">Sialyltransferase family protein</fullName>
    </submittedName>
</protein>
<keyword evidence="5" id="KW-0812">Transmembrane</keyword>
<comment type="similarity">
    <text evidence="2">Belongs to the glycosyltransferase 29 family.</text>
</comment>